<dbReference type="Gene3D" id="1.10.10.60">
    <property type="entry name" value="Homeodomain-like"/>
    <property type="match status" value="2"/>
</dbReference>
<keyword evidence="12" id="KW-1185">Reference proteome</keyword>
<dbReference type="InterPro" id="IPR001005">
    <property type="entry name" value="SANT/Myb"/>
</dbReference>
<dbReference type="GeneID" id="112289433"/>
<dbReference type="PROSITE" id="PS51294">
    <property type="entry name" value="HTH_MYB"/>
    <property type="match status" value="2"/>
</dbReference>
<proteinExistence type="predicted"/>
<dbReference type="PANTHER" id="PTHR45614:SF150">
    <property type="entry name" value="MYB-LIKE DNA-BINDING DOMAIN CONTAINING PROTEIN, EXPRESSED"/>
    <property type="match status" value="1"/>
</dbReference>
<feature type="compositionally biased region" description="Polar residues" evidence="7">
    <location>
        <begin position="307"/>
        <end position="320"/>
    </location>
</feature>
<dbReference type="CDD" id="cd00167">
    <property type="entry name" value="SANT"/>
    <property type="match status" value="2"/>
</dbReference>
<feature type="compositionally biased region" description="Low complexity" evidence="7">
    <location>
        <begin position="321"/>
        <end position="339"/>
    </location>
</feature>
<dbReference type="PANTHER" id="PTHR45614">
    <property type="entry name" value="MYB PROTEIN-RELATED"/>
    <property type="match status" value="1"/>
</dbReference>
<protein>
    <submittedName>
        <fullName evidence="10 11">Uncharacterized protein</fullName>
    </submittedName>
</protein>
<evidence type="ECO:0000256" key="2">
    <source>
        <dbReference type="ARBA" id="ARBA00022737"/>
    </source>
</evidence>
<dbReference type="InterPro" id="IPR009057">
    <property type="entry name" value="Homeodomain-like_sf"/>
</dbReference>
<dbReference type="AlphaFoldDB" id="A0A2K1JQ81"/>
<dbReference type="GO" id="GO:0000981">
    <property type="term" value="F:DNA-binding transcription factor activity, RNA polymerase II-specific"/>
    <property type="evidence" value="ECO:0000318"/>
    <property type="project" value="GO_Central"/>
</dbReference>
<evidence type="ECO:0000256" key="6">
    <source>
        <dbReference type="ARBA" id="ARBA00023242"/>
    </source>
</evidence>
<dbReference type="PaxDb" id="3218-PP1S91_13V6.1"/>
<feature type="compositionally biased region" description="Basic residues" evidence="7">
    <location>
        <begin position="255"/>
        <end position="276"/>
    </location>
</feature>
<dbReference type="RefSeq" id="XP_024390395.1">
    <property type="nucleotide sequence ID" value="XM_024534627.2"/>
</dbReference>
<feature type="domain" description="HTH myb-type" evidence="9">
    <location>
        <begin position="202"/>
        <end position="256"/>
    </location>
</feature>
<dbReference type="EnsemblPlants" id="Pp3c12_10360V3.2">
    <property type="protein sequence ID" value="Pp3c12_10360V3.2"/>
    <property type="gene ID" value="Pp3c12_10360"/>
</dbReference>
<feature type="region of interest" description="Disordered" evidence="7">
    <location>
        <begin position="255"/>
        <end position="286"/>
    </location>
</feature>
<reference evidence="10 12" key="2">
    <citation type="journal article" date="2018" name="Plant J.">
        <title>The Physcomitrella patens chromosome-scale assembly reveals moss genome structure and evolution.</title>
        <authorList>
            <person name="Lang D."/>
            <person name="Ullrich K.K."/>
            <person name="Murat F."/>
            <person name="Fuchs J."/>
            <person name="Jenkins J."/>
            <person name="Haas F.B."/>
            <person name="Piednoel M."/>
            <person name="Gundlach H."/>
            <person name="Van Bel M."/>
            <person name="Meyberg R."/>
            <person name="Vives C."/>
            <person name="Morata J."/>
            <person name="Symeonidi A."/>
            <person name="Hiss M."/>
            <person name="Muchero W."/>
            <person name="Kamisugi Y."/>
            <person name="Saleh O."/>
            <person name="Blanc G."/>
            <person name="Decker E.L."/>
            <person name="van Gessel N."/>
            <person name="Grimwood J."/>
            <person name="Hayes R.D."/>
            <person name="Graham S.W."/>
            <person name="Gunter L.E."/>
            <person name="McDaniel S.F."/>
            <person name="Hoernstein S.N.W."/>
            <person name="Larsson A."/>
            <person name="Li F.W."/>
            <person name="Perroud P.F."/>
            <person name="Phillips J."/>
            <person name="Ranjan P."/>
            <person name="Rokshar D.S."/>
            <person name="Rothfels C.J."/>
            <person name="Schneider L."/>
            <person name="Shu S."/>
            <person name="Stevenson D.W."/>
            <person name="Thummler F."/>
            <person name="Tillich M."/>
            <person name="Villarreal Aguilar J.C."/>
            <person name="Widiez T."/>
            <person name="Wong G.K."/>
            <person name="Wymore A."/>
            <person name="Zhang Y."/>
            <person name="Zimmer A.D."/>
            <person name="Quatrano R.S."/>
            <person name="Mayer K.F.X."/>
            <person name="Goodstein D."/>
            <person name="Casacuberta J.M."/>
            <person name="Vandepoele K."/>
            <person name="Reski R."/>
            <person name="Cuming A.C."/>
            <person name="Tuskan G.A."/>
            <person name="Maumus F."/>
            <person name="Salse J."/>
            <person name="Schmutz J."/>
            <person name="Rensing S.A."/>
        </authorList>
    </citation>
    <scope>NUCLEOTIDE SEQUENCE [LARGE SCALE GENOMIC DNA]</scope>
    <source>
        <strain evidence="11 12">cv. Gransden 2004</strain>
    </source>
</reference>
<name>A0A2K1JQ81_PHYPA</name>
<keyword evidence="2" id="KW-0677">Repeat</keyword>
<feature type="domain" description="Myb-like" evidence="8">
    <location>
        <begin position="202"/>
        <end position="252"/>
    </location>
</feature>
<dbReference type="FunFam" id="1.10.10.60:FF:000060">
    <property type="entry name" value="MYB transcription factor"/>
    <property type="match status" value="1"/>
</dbReference>
<dbReference type="SMART" id="SM00717">
    <property type="entry name" value="SANT"/>
    <property type="match status" value="2"/>
</dbReference>
<dbReference type="GO" id="GO:0000978">
    <property type="term" value="F:RNA polymerase II cis-regulatory region sequence-specific DNA binding"/>
    <property type="evidence" value="ECO:0000318"/>
    <property type="project" value="GO_Central"/>
</dbReference>
<organism evidence="10">
    <name type="scientific">Physcomitrium patens</name>
    <name type="common">Spreading-leaved earth moss</name>
    <name type="synonym">Physcomitrella patens</name>
    <dbReference type="NCBI Taxonomy" id="3218"/>
    <lineage>
        <taxon>Eukaryota</taxon>
        <taxon>Viridiplantae</taxon>
        <taxon>Streptophyta</taxon>
        <taxon>Embryophyta</taxon>
        <taxon>Bryophyta</taxon>
        <taxon>Bryophytina</taxon>
        <taxon>Bryopsida</taxon>
        <taxon>Funariidae</taxon>
        <taxon>Funariales</taxon>
        <taxon>Funariaceae</taxon>
        <taxon>Physcomitrium</taxon>
    </lineage>
</organism>
<dbReference type="Gramene" id="Pp3c12_10360V3.2">
    <property type="protein sequence ID" value="Pp3c12_10360V3.2"/>
    <property type="gene ID" value="Pp3c12_10360"/>
</dbReference>
<feature type="region of interest" description="Disordered" evidence="7">
    <location>
        <begin position="364"/>
        <end position="389"/>
    </location>
</feature>
<sequence length="546" mass="60608">MCLHFAEEETKRMQSYEFHRTASVQQSPHQHHMASSYSPTLASYSLAGVTTSSTSADTAYITDGEGTSNSGSDVTPVACKVSTIPFQALGVMPSEEGHMWWMRSEYNQEVKQSSDEDMEQGSMDEMKESTSEDVEHKSVGRDTMDGAVQSKLCPRGHWRPAEDEKLRELVSQYGPQNWNLIAEKLHGRSGKSCRLRWFNQLDPRINRRPFTEDEEERLLAAHRFHGNKWAMIARLFPGRTDNAVKNHWHVVMARKFRERSRSSGRRKAQAPRRGRRPSSSSVPLGHHARSLKAWIEKQAPTIPSGEVSDTSLPTDHSQLFNPSPGNRSVNNSNVSMSPPSFHPGFLFPQHETFRNLGAARFSEHSMEGAVPSSSATTTPLAPSLSSRRLSQPAAHLGLQMLHEQKPPLQDDTSPPSTDSLVGVMMRHGGLCAAPAASQWVPSLVNPFATVRDNQRDEAARNFLASSCRAEIQRQFEGQHGHGDPRFGGHSEVSYSIRQSAEQPELQRDLGSLLAWGRTTQGQELALSHPEPAPSVPFIDFLGVGVV</sequence>
<feature type="domain" description="HTH myb-type" evidence="9">
    <location>
        <begin position="155"/>
        <end position="201"/>
    </location>
</feature>
<evidence type="ECO:0000256" key="1">
    <source>
        <dbReference type="ARBA" id="ARBA00004123"/>
    </source>
</evidence>
<dbReference type="InterPro" id="IPR050560">
    <property type="entry name" value="MYB_TF"/>
</dbReference>
<keyword evidence="3" id="KW-0805">Transcription regulation</keyword>
<dbReference type="GO" id="GO:0005634">
    <property type="term" value="C:nucleus"/>
    <property type="evidence" value="ECO:0000318"/>
    <property type="project" value="GO_Central"/>
</dbReference>
<keyword evidence="6" id="KW-0539">Nucleus</keyword>
<evidence type="ECO:0000313" key="10">
    <source>
        <dbReference type="EMBL" id="PNR43698.1"/>
    </source>
</evidence>
<evidence type="ECO:0000313" key="11">
    <source>
        <dbReference type="EnsemblPlants" id="Pp3c12_10360V3.1"/>
    </source>
</evidence>
<dbReference type="EMBL" id="ABEU02000012">
    <property type="protein sequence ID" value="PNR43698.1"/>
    <property type="molecule type" value="Genomic_DNA"/>
</dbReference>
<evidence type="ECO:0000256" key="5">
    <source>
        <dbReference type="ARBA" id="ARBA00023163"/>
    </source>
</evidence>
<comment type="subcellular location">
    <subcellularLocation>
        <location evidence="1">Nucleus</location>
    </subcellularLocation>
</comment>
<evidence type="ECO:0000259" key="8">
    <source>
        <dbReference type="PROSITE" id="PS50090"/>
    </source>
</evidence>
<dbReference type="Proteomes" id="UP000006727">
    <property type="component" value="Chromosome 12"/>
</dbReference>
<evidence type="ECO:0000256" key="3">
    <source>
        <dbReference type="ARBA" id="ARBA00023015"/>
    </source>
</evidence>
<evidence type="ECO:0000256" key="4">
    <source>
        <dbReference type="ARBA" id="ARBA00023125"/>
    </source>
</evidence>
<feature type="region of interest" description="Disordered" evidence="7">
    <location>
        <begin position="111"/>
        <end position="138"/>
    </location>
</feature>
<evidence type="ECO:0000256" key="7">
    <source>
        <dbReference type="SAM" id="MobiDB-lite"/>
    </source>
</evidence>
<dbReference type="EnsemblPlants" id="Pp3c12_10360V3.1">
    <property type="protein sequence ID" value="Pp3c12_10360V3.1"/>
    <property type="gene ID" value="Pp3c12_10360"/>
</dbReference>
<dbReference type="GO" id="GO:0006355">
    <property type="term" value="P:regulation of DNA-templated transcription"/>
    <property type="evidence" value="ECO:0000318"/>
    <property type="project" value="GO_Central"/>
</dbReference>
<dbReference type="Pfam" id="PF13921">
    <property type="entry name" value="Myb_DNA-bind_6"/>
    <property type="match status" value="1"/>
</dbReference>
<keyword evidence="5" id="KW-0804">Transcription</keyword>
<dbReference type="OrthoDB" id="2143914at2759"/>
<keyword evidence="4" id="KW-0238">DNA-binding</keyword>
<dbReference type="PROSITE" id="PS50090">
    <property type="entry name" value="MYB_LIKE"/>
    <property type="match status" value="2"/>
</dbReference>
<reference evidence="11" key="3">
    <citation type="submission" date="2020-12" db="UniProtKB">
        <authorList>
            <consortium name="EnsemblPlants"/>
        </authorList>
    </citation>
    <scope>IDENTIFICATION</scope>
</reference>
<dbReference type="Gramene" id="Pp3c12_10360V3.1">
    <property type="protein sequence ID" value="Pp3c12_10360V3.1"/>
    <property type="gene ID" value="Pp3c12_10360"/>
</dbReference>
<dbReference type="InterPro" id="IPR017930">
    <property type="entry name" value="Myb_dom"/>
</dbReference>
<feature type="compositionally biased region" description="Low complexity" evidence="7">
    <location>
        <begin position="371"/>
        <end position="389"/>
    </location>
</feature>
<evidence type="ECO:0000313" key="12">
    <source>
        <dbReference type="Proteomes" id="UP000006727"/>
    </source>
</evidence>
<accession>A0A2K1JQ81</accession>
<feature type="region of interest" description="Disordered" evidence="7">
    <location>
        <begin position="302"/>
        <end position="342"/>
    </location>
</feature>
<evidence type="ECO:0000259" key="9">
    <source>
        <dbReference type="PROSITE" id="PS51294"/>
    </source>
</evidence>
<feature type="domain" description="Myb-like" evidence="8">
    <location>
        <begin position="155"/>
        <end position="201"/>
    </location>
</feature>
<reference evidence="10 12" key="1">
    <citation type="journal article" date="2008" name="Science">
        <title>The Physcomitrella genome reveals evolutionary insights into the conquest of land by plants.</title>
        <authorList>
            <person name="Rensing S."/>
            <person name="Lang D."/>
            <person name="Zimmer A."/>
            <person name="Terry A."/>
            <person name="Salamov A."/>
            <person name="Shapiro H."/>
            <person name="Nishiyama T."/>
            <person name="Perroud P.-F."/>
            <person name="Lindquist E."/>
            <person name="Kamisugi Y."/>
            <person name="Tanahashi T."/>
            <person name="Sakakibara K."/>
            <person name="Fujita T."/>
            <person name="Oishi K."/>
            <person name="Shin-I T."/>
            <person name="Kuroki Y."/>
            <person name="Toyoda A."/>
            <person name="Suzuki Y."/>
            <person name="Hashimoto A."/>
            <person name="Yamaguchi K."/>
            <person name="Sugano A."/>
            <person name="Kohara Y."/>
            <person name="Fujiyama A."/>
            <person name="Anterola A."/>
            <person name="Aoki S."/>
            <person name="Ashton N."/>
            <person name="Barbazuk W.B."/>
            <person name="Barker E."/>
            <person name="Bennetzen J."/>
            <person name="Bezanilla M."/>
            <person name="Blankenship R."/>
            <person name="Cho S.H."/>
            <person name="Dutcher S."/>
            <person name="Estelle M."/>
            <person name="Fawcett J.A."/>
            <person name="Gundlach H."/>
            <person name="Hanada K."/>
            <person name="Heyl A."/>
            <person name="Hicks K.A."/>
            <person name="Hugh J."/>
            <person name="Lohr M."/>
            <person name="Mayer K."/>
            <person name="Melkozernov A."/>
            <person name="Murata T."/>
            <person name="Nelson D."/>
            <person name="Pils B."/>
            <person name="Prigge M."/>
            <person name="Reiss B."/>
            <person name="Renner T."/>
            <person name="Rombauts S."/>
            <person name="Rushton P."/>
            <person name="Sanderfoot A."/>
            <person name="Schween G."/>
            <person name="Shiu S.-H."/>
            <person name="Stueber K."/>
            <person name="Theodoulou F.L."/>
            <person name="Tu H."/>
            <person name="Van de Peer Y."/>
            <person name="Verrier P.J."/>
            <person name="Waters E."/>
            <person name="Wood A."/>
            <person name="Yang L."/>
            <person name="Cove D."/>
            <person name="Cuming A."/>
            <person name="Hasebe M."/>
            <person name="Lucas S."/>
            <person name="Mishler D.B."/>
            <person name="Reski R."/>
            <person name="Grigoriev I."/>
            <person name="Quatrano R.S."/>
            <person name="Boore J.L."/>
        </authorList>
    </citation>
    <scope>NUCLEOTIDE SEQUENCE [LARGE SCALE GENOMIC DNA]</scope>
    <source>
        <strain evidence="11 12">cv. Gransden 2004</strain>
    </source>
</reference>
<dbReference type="SUPFAM" id="SSF46689">
    <property type="entry name" value="Homeodomain-like"/>
    <property type="match status" value="1"/>
</dbReference>
<feature type="compositionally biased region" description="Basic and acidic residues" evidence="7">
    <location>
        <begin position="124"/>
        <end position="138"/>
    </location>
</feature>
<gene>
    <name evidence="11" type="primary">LOC112289433</name>
    <name evidence="10" type="ORF">PHYPA_016080</name>
</gene>